<dbReference type="PANTHER" id="PTHR42693">
    <property type="entry name" value="ARYLSULFATASE FAMILY MEMBER"/>
    <property type="match status" value="1"/>
</dbReference>
<dbReference type="Pfam" id="PF00884">
    <property type="entry name" value="Sulfatase"/>
    <property type="match status" value="1"/>
</dbReference>
<comment type="caution">
    <text evidence="9">The sequence shown here is derived from an EMBL/GenBank/DDBJ whole genome shotgun (WGS) entry which is preliminary data.</text>
</comment>
<keyword evidence="4 7" id="KW-0732">Signal</keyword>
<dbReference type="CDD" id="cd16144">
    <property type="entry name" value="ARS_like"/>
    <property type="match status" value="1"/>
</dbReference>
<organism evidence="9 10">
    <name type="scientific">Oceanipulchritudo coccoides</name>
    <dbReference type="NCBI Taxonomy" id="2706888"/>
    <lineage>
        <taxon>Bacteria</taxon>
        <taxon>Pseudomonadati</taxon>
        <taxon>Verrucomicrobiota</taxon>
        <taxon>Opitutia</taxon>
        <taxon>Puniceicoccales</taxon>
        <taxon>Oceanipulchritudinaceae</taxon>
        <taxon>Oceanipulchritudo</taxon>
    </lineage>
</organism>
<dbReference type="InterPro" id="IPR050738">
    <property type="entry name" value="Sulfatase"/>
</dbReference>
<dbReference type="SUPFAM" id="SSF53649">
    <property type="entry name" value="Alkaline phosphatase-like"/>
    <property type="match status" value="1"/>
</dbReference>
<evidence type="ECO:0000256" key="4">
    <source>
        <dbReference type="ARBA" id="ARBA00022729"/>
    </source>
</evidence>
<dbReference type="Proteomes" id="UP000478417">
    <property type="component" value="Unassembled WGS sequence"/>
</dbReference>
<keyword evidence="5" id="KW-0378">Hydrolase</keyword>
<dbReference type="InterPro" id="IPR000917">
    <property type="entry name" value="Sulfatase_N"/>
</dbReference>
<evidence type="ECO:0000259" key="8">
    <source>
        <dbReference type="Pfam" id="PF00884"/>
    </source>
</evidence>
<reference evidence="9 10" key="1">
    <citation type="submission" date="2020-02" db="EMBL/GenBank/DDBJ databases">
        <title>Albibacoteraceae fam. nov., the first described family within the subdivision 4 Verrucomicrobia.</title>
        <authorList>
            <person name="Xi F."/>
        </authorList>
    </citation>
    <scope>NUCLEOTIDE SEQUENCE [LARGE SCALE GENOMIC DNA]</scope>
    <source>
        <strain evidence="9 10">CK1056</strain>
    </source>
</reference>
<evidence type="ECO:0000313" key="10">
    <source>
        <dbReference type="Proteomes" id="UP000478417"/>
    </source>
</evidence>
<keyword evidence="3" id="KW-0479">Metal-binding</keyword>
<keyword evidence="6" id="KW-0106">Calcium</keyword>
<sequence>MKMLRYAFYLFFFVSMLQARPEKPNFVLILADDLGWQDLKCYDTEAPFSVFESPNLDALAADGILFRQGYAPAPTCAPSRSGIMSGRFPARVDNTHVIGGEVPKPHNNNSSRIMDPYYSARLELEEITIPEALAPHGYYSGHFGKWHMAVGHNAEPGALSQGFDVTSNTRGVHRAMTDRLSGFATTDPADPYQLDANGFAYDQLTEDAIGFLQDATTNADPFFCYYASWLVHVPIQVRTESLLQKYAGLMGYSYPLSGSEIFAEGQNNPYYAAMVETLDYNVGRIVDYLKNTDDPRWPGHKLIENTYIIFTSDNGGKEVTGTEGITDNFPLDKGKTHAEEGGIRVPFIVAGGEIPSGITSEVMINGLDIYPTILSLAGLPLPGRLDGVDLSDLLLSDAQDPTLVKNPDQSERDTMYWHYPHRTAFHSVIRKGGYKLFKEYDYLDNPAIDPYRLYELYDTNDVRTDIEEMNDINASEAVLVQTLSTELETWLSDVNASVPHYNPNYTGTLTNKGNVPQVLASGDSNSVAWVTFETDKAEVVKIELIYTLDGGHDEEEWFDLDVPFIFADGTASIPVPAGTTHYVFNLIDENNFLVSSVNVGEIASNTGGDSTRVPAYFDEPSETATIQYFGTTLPTSSVVMSQAHSELNGAPVNNDGGDPIQSSGQTFTLTKTTELTALTLQVAKNYTFSAGSKKMLLWIGEYGGATTETLVYEWIDFDALSFTALEYYTINFQDTIFTPGKYAFQLTWSEYGAEHDITWRRANGSGDLAGGERLYESEVAPGVVSVPFASPAADDVKDLVFALHGQTINYLNGFTAWGVSKSLPVGQDGAEDDPDRDGFKNLLEYSFGTDPMSFTAANYWSIGTDPEGASWDLQYTYLRRKDAASRGLTYEVQRSTDLSIDSWSSQWVTETAVSSVDSEFESVTTRVEGSDSVFVRMKITGNE</sequence>
<evidence type="ECO:0000313" key="9">
    <source>
        <dbReference type="EMBL" id="NDV62062.1"/>
    </source>
</evidence>
<feature type="signal peptide" evidence="7">
    <location>
        <begin position="1"/>
        <end position="19"/>
    </location>
</feature>
<gene>
    <name evidence="9" type="ORF">G0Q06_06355</name>
</gene>
<accession>A0A6B2M0Y7</accession>
<comment type="similarity">
    <text evidence="2">Belongs to the sulfatase family.</text>
</comment>
<dbReference type="GO" id="GO:0004065">
    <property type="term" value="F:arylsulfatase activity"/>
    <property type="evidence" value="ECO:0007669"/>
    <property type="project" value="TreeGrafter"/>
</dbReference>
<name>A0A6B2M0Y7_9BACT</name>
<feature type="domain" description="Sulfatase N-terminal" evidence="8">
    <location>
        <begin position="24"/>
        <end position="378"/>
    </location>
</feature>
<dbReference type="EMBL" id="JAAGNX010000002">
    <property type="protein sequence ID" value="NDV62062.1"/>
    <property type="molecule type" value="Genomic_DNA"/>
</dbReference>
<dbReference type="Gene3D" id="3.40.720.10">
    <property type="entry name" value="Alkaline Phosphatase, subunit A"/>
    <property type="match status" value="1"/>
</dbReference>
<protein>
    <submittedName>
        <fullName evidence="9">Sulfatase</fullName>
    </submittedName>
</protein>
<feature type="chain" id="PRO_5025342614" evidence="7">
    <location>
        <begin position="20"/>
        <end position="943"/>
    </location>
</feature>
<evidence type="ECO:0000256" key="6">
    <source>
        <dbReference type="ARBA" id="ARBA00022837"/>
    </source>
</evidence>
<comment type="cofactor">
    <cofactor evidence="1">
        <name>Ca(2+)</name>
        <dbReference type="ChEBI" id="CHEBI:29108"/>
    </cofactor>
</comment>
<dbReference type="InterPro" id="IPR017850">
    <property type="entry name" value="Alkaline_phosphatase_core_sf"/>
</dbReference>
<evidence type="ECO:0000256" key="5">
    <source>
        <dbReference type="ARBA" id="ARBA00022801"/>
    </source>
</evidence>
<dbReference type="AlphaFoldDB" id="A0A6B2M0Y7"/>
<dbReference type="RefSeq" id="WP_163963631.1">
    <property type="nucleotide sequence ID" value="NZ_JAAGNX010000002.1"/>
</dbReference>
<evidence type="ECO:0000256" key="1">
    <source>
        <dbReference type="ARBA" id="ARBA00001913"/>
    </source>
</evidence>
<evidence type="ECO:0000256" key="3">
    <source>
        <dbReference type="ARBA" id="ARBA00022723"/>
    </source>
</evidence>
<dbReference type="GO" id="GO:0046872">
    <property type="term" value="F:metal ion binding"/>
    <property type="evidence" value="ECO:0007669"/>
    <property type="project" value="UniProtKB-KW"/>
</dbReference>
<proteinExistence type="inferred from homology"/>
<keyword evidence="10" id="KW-1185">Reference proteome</keyword>
<evidence type="ECO:0000256" key="7">
    <source>
        <dbReference type="SAM" id="SignalP"/>
    </source>
</evidence>
<dbReference type="PANTHER" id="PTHR42693:SF42">
    <property type="entry name" value="ARYLSULFATASE G"/>
    <property type="match status" value="1"/>
</dbReference>
<evidence type="ECO:0000256" key="2">
    <source>
        <dbReference type="ARBA" id="ARBA00008779"/>
    </source>
</evidence>